<gene>
    <name evidence="1" type="ORF">DSO57_1029091</name>
</gene>
<proteinExistence type="predicted"/>
<keyword evidence="2" id="KW-1185">Reference proteome</keyword>
<accession>A0ACC2S3I5</accession>
<name>A0ACC2S3I5_9FUNG</name>
<dbReference type="Proteomes" id="UP001165960">
    <property type="component" value="Unassembled WGS sequence"/>
</dbReference>
<comment type="caution">
    <text evidence="1">The sequence shown here is derived from an EMBL/GenBank/DDBJ whole genome shotgun (WGS) entry which is preliminary data.</text>
</comment>
<reference evidence="1" key="1">
    <citation type="submission" date="2022-04" db="EMBL/GenBank/DDBJ databases">
        <title>Genome of the entomopathogenic fungus Entomophthora muscae.</title>
        <authorList>
            <person name="Elya C."/>
            <person name="Lovett B.R."/>
            <person name="Lee E."/>
            <person name="Macias A.M."/>
            <person name="Hajek A.E."/>
            <person name="De Bivort B.L."/>
            <person name="Kasson M.T."/>
            <person name="De Fine Licht H.H."/>
            <person name="Stajich J.E."/>
        </authorList>
    </citation>
    <scope>NUCLEOTIDE SEQUENCE</scope>
    <source>
        <strain evidence="1">Berkeley</strain>
    </source>
</reference>
<protein>
    <submittedName>
        <fullName evidence="1">Uncharacterized protein</fullName>
    </submittedName>
</protein>
<sequence length="116" mass="12630">MVSVACPWLQRQYKSKHGVLRKATMSGYNFTSKLQGLKAAMQENAGWAIGSKDMQEAGSAGRTKDGDEITSQAYGYYESVKTAFESGLSYAGKPFSSRSVPQETESDKAESDKPES</sequence>
<evidence type="ECO:0000313" key="1">
    <source>
        <dbReference type="EMBL" id="KAJ9056813.1"/>
    </source>
</evidence>
<evidence type="ECO:0000313" key="2">
    <source>
        <dbReference type="Proteomes" id="UP001165960"/>
    </source>
</evidence>
<dbReference type="EMBL" id="QTSX02005869">
    <property type="protein sequence ID" value="KAJ9056813.1"/>
    <property type="molecule type" value="Genomic_DNA"/>
</dbReference>
<organism evidence="1 2">
    <name type="scientific">Entomophthora muscae</name>
    <dbReference type="NCBI Taxonomy" id="34485"/>
    <lineage>
        <taxon>Eukaryota</taxon>
        <taxon>Fungi</taxon>
        <taxon>Fungi incertae sedis</taxon>
        <taxon>Zoopagomycota</taxon>
        <taxon>Entomophthoromycotina</taxon>
        <taxon>Entomophthoromycetes</taxon>
        <taxon>Entomophthorales</taxon>
        <taxon>Entomophthoraceae</taxon>
        <taxon>Entomophthora</taxon>
    </lineage>
</organism>